<evidence type="ECO:0000313" key="2">
    <source>
        <dbReference type="EMBL" id="MED6202162.1"/>
    </source>
</evidence>
<comment type="caution">
    <text evidence="2">The sequence shown here is derived from an EMBL/GenBank/DDBJ whole genome shotgun (WGS) entry which is preliminary data.</text>
</comment>
<feature type="non-terminal residue" evidence="2">
    <location>
        <position position="269"/>
    </location>
</feature>
<feature type="domain" description="F-box associated beta-propeller type 1" evidence="1">
    <location>
        <begin position="54"/>
        <end position="184"/>
    </location>
</feature>
<sequence>MGHPVERIEMFYPNNGMDFRFILPADLPAYVLNCFVGCSNEIICLALPVLDGVCTFMVWNPITNRHIVIQDTFYLDTEKTISFYAFGHHYLSTDYPIVHVYSMANKIGEMKMHMYNSSSAQWSVDQDAPSFIHYFDGAPVVCNGVLHWVNKVIEERPFPRSIVTYSLNAGTRNEVLILQEAKQEFQFLVIQNRVPALVTHPDHLDEFDVNIWYIKHTPTGVNMLDKNIVVHNSGFGETPKTIIDVDMITIFESVNDIVPFGPNGYLRVV</sequence>
<accession>A0ABU6XWS1</accession>
<name>A0ABU6XWS1_9FABA</name>
<dbReference type="Pfam" id="PF07734">
    <property type="entry name" value="FBA_1"/>
    <property type="match status" value="1"/>
</dbReference>
<keyword evidence="3" id="KW-1185">Reference proteome</keyword>
<dbReference type="InterPro" id="IPR050796">
    <property type="entry name" value="SCF_F-box_component"/>
</dbReference>
<evidence type="ECO:0000313" key="3">
    <source>
        <dbReference type="Proteomes" id="UP001341840"/>
    </source>
</evidence>
<organism evidence="2 3">
    <name type="scientific">Stylosanthes scabra</name>
    <dbReference type="NCBI Taxonomy" id="79078"/>
    <lineage>
        <taxon>Eukaryota</taxon>
        <taxon>Viridiplantae</taxon>
        <taxon>Streptophyta</taxon>
        <taxon>Embryophyta</taxon>
        <taxon>Tracheophyta</taxon>
        <taxon>Spermatophyta</taxon>
        <taxon>Magnoliopsida</taxon>
        <taxon>eudicotyledons</taxon>
        <taxon>Gunneridae</taxon>
        <taxon>Pentapetalae</taxon>
        <taxon>rosids</taxon>
        <taxon>fabids</taxon>
        <taxon>Fabales</taxon>
        <taxon>Fabaceae</taxon>
        <taxon>Papilionoideae</taxon>
        <taxon>50 kb inversion clade</taxon>
        <taxon>dalbergioids sensu lato</taxon>
        <taxon>Dalbergieae</taxon>
        <taxon>Pterocarpus clade</taxon>
        <taxon>Stylosanthes</taxon>
    </lineage>
</organism>
<evidence type="ECO:0000259" key="1">
    <source>
        <dbReference type="Pfam" id="PF07734"/>
    </source>
</evidence>
<protein>
    <recommendedName>
        <fullName evidence="1">F-box associated beta-propeller type 1 domain-containing protein</fullName>
    </recommendedName>
</protein>
<dbReference type="PANTHER" id="PTHR31672">
    <property type="entry name" value="BNACNNG10540D PROTEIN"/>
    <property type="match status" value="1"/>
</dbReference>
<dbReference type="PANTHER" id="PTHR31672:SF13">
    <property type="entry name" value="F-BOX PROTEIN CPR30-LIKE"/>
    <property type="match status" value="1"/>
</dbReference>
<dbReference type="EMBL" id="JASCZI010214639">
    <property type="protein sequence ID" value="MED6202162.1"/>
    <property type="molecule type" value="Genomic_DNA"/>
</dbReference>
<dbReference type="Proteomes" id="UP001341840">
    <property type="component" value="Unassembled WGS sequence"/>
</dbReference>
<dbReference type="InterPro" id="IPR006527">
    <property type="entry name" value="F-box-assoc_dom_typ1"/>
</dbReference>
<reference evidence="2 3" key="1">
    <citation type="journal article" date="2023" name="Plants (Basel)">
        <title>Bridging the Gap: Combining Genomics and Transcriptomics Approaches to Understand Stylosanthes scabra, an Orphan Legume from the Brazilian Caatinga.</title>
        <authorList>
            <person name="Ferreira-Neto J.R.C."/>
            <person name="da Silva M.D."/>
            <person name="Binneck E."/>
            <person name="de Melo N.F."/>
            <person name="da Silva R.H."/>
            <person name="de Melo A.L.T.M."/>
            <person name="Pandolfi V."/>
            <person name="Bustamante F.O."/>
            <person name="Brasileiro-Vidal A.C."/>
            <person name="Benko-Iseppon A.M."/>
        </authorList>
    </citation>
    <scope>NUCLEOTIDE SEQUENCE [LARGE SCALE GENOMIC DNA]</scope>
    <source>
        <tissue evidence="2">Leaves</tissue>
    </source>
</reference>
<proteinExistence type="predicted"/>
<gene>
    <name evidence="2" type="ORF">PIB30_102626</name>
</gene>